<evidence type="ECO:0000313" key="2">
    <source>
        <dbReference type="EMBL" id="KUM47112.1"/>
    </source>
</evidence>
<proteinExistence type="predicted"/>
<geneLocation type="mitochondrion" evidence="2"/>
<feature type="region of interest" description="Disordered" evidence="1">
    <location>
        <begin position="34"/>
        <end position="59"/>
    </location>
</feature>
<sequence>MSVRLNRGRWEVTGMASIEASLALCSPPNGLLETIPPTHSGPKKVSPNFHTESTTFDPA</sequence>
<organism evidence="2">
    <name type="scientific">Picea glauca</name>
    <name type="common">White spruce</name>
    <name type="synonym">Pinus glauca</name>
    <dbReference type="NCBI Taxonomy" id="3330"/>
    <lineage>
        <taxon>Eukaryota</taxon>
        <taxon>Viridiplantae</taxon>
        <taxon>Streptophyta</taxon>
        <taxon>Embryophyta</taxon>
        <taxon>Tracheophyta</taxon>
        <taxon>Spermatophyta</taxon>
        <taxon>Pinopsida</taxon>
        <taxon>Pinidae</taxon>
        <taxon>Conifers I</taxon>
        <taxon>Pinales</taxon>
        <taxon>Pinaceae</taxon>
        <taxon>Picea</taxon>
    </lineage>
</organism>
<dbReference type="AlphaFoldDB" id="A0A101LXE1"/>
<gene>
    <name evidence="2" type="ORF">ABT39_MTgene6118</name>
</gene>
<keyword evidence="2" id="KW-0496">Mitochondrion</keyword>
<comment type="caution">
    <text evidence="2">The sequence shown here is derived from an EMBL/GenBank/DDBJ whole genome shotgun (WGS) entry which is preliminary data.</text>
</comment>
<feature type="compositionally biased region" description="Polar residues" evidence="1">
    <location>
        <begin position="48"/>
        <end position="59"/>
    </location>
</feature>
<protein>
    <submittedName>
        <fullName evidence="2">Uncharacterized protein</fullName>
    </submittedName>
</protein>
<evidence type="ECO:0000256" key="1">
    <source>
        <dbReference type="SAM" id="MobiDB-lite"/>
    </source>
</evidence>
<name>A0A101LXE1_PICGL</name>
<accession>A0A101LXE1</accession>
<reference evidence="2" key="1">
    <citation type="journal article" date="2015" name="Genome Biol. Evol.">
        <title>Organellar Genomes of White Spruce (Picea glauca): Assembly and Annotation.</title>
        <authorList>
            <person name="Jackman S.D."/>
            <person name="Warren R.L."/>
            <person name="Gibb E.A."/>
            <person name="Vandervalk B.P."/>
            <person name="Mohamadi H."/>
            <person name="Chu J."/>
            <person name="Raymond A."/>
            <person name="Pleasance S."/>
            <person name="Coope R."/>
            <person name="Wildung M.R."/>
            <person name="Ritland C.E."/>
            <person name="Bousquet J."/>
            <person name="Jones S.J."/>
            <person name="Bohlmann J."/>
            <person name="Birol I."/>
        </authorList>
    </citation>
    <scope>NUCLEOTIDE SEQUENCE [LARGE SCALE GENOMIC DNA]</scope>
    <source>
        <tissue evidence="2">Flushing bud</tissue>
    </source>
</reference>
<dbReference type="EMBL" id="LKAM01000008">
    <property type="protein sequence ID" value="KUM47112.1"/>
    <property type="molecule type" value="Genomic_DNA"/>
</dbReference>